<feature type="compositionally biased region" description="Basic and acidic residues" evidence="2">
    <location>
        <begin position="282"/>
        <end position="298"/>
    </location>
</feature>
<organism evidence="4 5">
    <name type="scientific">Phytophthora cactorum</name>
    <dbReference type="NCBI Taxonomy" id="29920"/>
    <lineage>
        <taxon>Eukaryota</taxon>
        <taxon>Sar</taxon>
        <taxon>Stramenopiles</taxon>
        <taxon>Oomycota</taxon>
        <taxon>Peronosporomycetes</taxon>
        <taxon>Peronosporales</taxon>
        <taxon>Peronosporaceae</taxon>
        <taxon>Phytophthora</taxon>
    </lineage>
</organism>
<comment type="caution">
    <text evidence="4">The sequence shown here is derived from an EMBL/GenBank/DDBJ whole genome shotgun (WGS) entry which is preliminary data.</text>
</comment>
<dbReference type="VEuPathDB" id="FungiDB:PC110_g13972"/>
<evidence type="ECO:0000259" key="3">
    <source>
        <dbReference type="Pfam" id="PF00005"/>
    </source>
</evidence>
<dbReference type="Pfam" id="PF00005">
    <property type="entry name" value="ABC_tran"/>
    <property type="match status" value="1"/>
</dbReference>
<dbReference type="GO" id="GO:0005524">
    <property type="term" value="F:ATP binding"/>
    <property type="evidence" value="ECO:0007669"/>
    <property type="project" value="InterPro"/>
</dbReference>
<feature type="region of interest" description="Disordered" evidence="2">
    <location>
        <begin position="278"/>
        <end position="298"/>
    </location>
</feature>
<evidence type="ECO:0000256" key="2">
    <source>
        <dbReference type="SAM" id="MobiDB-lite"/>
    </source>
</evidence>
<protein>
    <recommendedName>
        <fullName evidence="3">ABC transporter domain-containing protein</fullName>
    </recommendedName>
</protein>
<dbReference type="EMBL" id="JAENGZ010000240">
    <property type="protein sequence ID" value="KAG6964309.1"/>
    <property type="molecule type" value="Genomic_DNA"/>
</dbReference>
<dbReference type="VEuPathDB" id="FungiDB:PC110_g13970"/>
<proteinExistence type="predicted"/>
<gene>
    <name evidence="4" type="ORF">JG687_00006039</name>
</gene>
<dbReference type="InterPro" id="IPR050611">
    <property type="entry name" value="ABCF"/>
</dbReference>
<dbReference type="VEuPathDB" id="FungiDB:PC110_g7081"/>
<sequence>MQQKLGKNVLLSDFALSIVTPDGGNSEKTIEPLVDTQLELNYGTKYWPIGPNGIGKSTLLQALADGLVEGLPQALKILYVNQMDTSSISDDSMVKTVLQTVLDADTRVSNVRSKLAIQQRATVVEHSDSFSFASHKAMLLHALLQVKVIEAKGELAAATKIAIKRSGMRGKYARRRQLEVERVVTDLELQLQFTGQMNNERETVRATNEASILGEINEKIEAGGWQVRILLAPVLFMEPDMLLLDEQTNHKKFFNERLQYNLDQKTEKMTKMVARIAQQASKSKDDKKRQHNVEDLRRQESRNLTALELLMESLGEGENSPEVLLANNANANGGAKSPETKMRVHLNKFGISGGTAVSVPLGALSGGQLARVGLAWVTFPNTPHVLLLDVPTKSSRHDQLFGEAPRKYQGTVVLISHDIHFLNILTRERGGRYLNDSGSVGGDDASHP</sequence>
<dbReference type="Proteomes" id="UP000688947">
    <property type="component" value="Unassembled WGS sequence"/>
</dbReference>
<accession>A0A8T1UM73</accession>
<evidence type="ECO:0000313" key="5">
    <source>
        <dbReference type="Proteomes" id="UP000688947"/>
    </source>
</evidence>
<reference evidence="4" key="1">
    <citation type="submission" date="2021-01" db="EMBL/GenBank/DDBJ databases">
        <title>Phytophthora aleatoria, a newly-described species from Pinus radiata is distinct from Phytophthora cactorum isolates based on comparative genomics.</title>
        <authorList>
            <person name="Mcdougal R."/>
            <person name="Panda P."/>
            <person name="Williams N."/>
            <person name="Studholme D.J."/>
        </authorList>
    </citation>
    <scope>NUCLEOTIDE SEQUENCE</scope>
    <source>
        <strain evidence="4">NZFS 3830</strain>
    </source>
</reference>
<dbReference type="GO" id="GO:0016887">
    <property type="term" value="F:ATP hydrolysis activity"/>
    <property type="evidence" value="ECO:0007669"/>
    <property type="project" value="InterPro"/>
</dbReference>
<evidence type="ECO:0000313" key="4">
    <source>
        <dbReference type="EMBL" id="KAG6964309.1"/>
    </source>
</evidence>
<dbReference type="PANTHER" id="PTHR19211:SF14">
    <property type="entry name" value="ATP-BINDING CASSETTE SUB-FAMILY F MEMBER 1"/>
    <property type="match status" value="1"/>
</dbReference>
<dbReference type="OrthoDB" id="2110130at2759"/>
<dbReference type="InterPro" id="IPR003439">
    <property type="entry name" value="ABC_transporter-like_ATP-bd"/>
</dbReference>
<keyword evidence="1" id="KW-0677">Repeat</keyword>
<dbReference type="PANTHER" id="PTHR19211">
    <property type="entry name" value="ATP-BINDING TRANSPORT PROTEIN-RELATED"/>
    <property type="match status" value="1"/>
</dbReference>
<name>A0A8T1UM73_9STRA</name>
<dbReference type="AlphaFoldDB" id="A0A8T1UM73"/>
<feature type="domain" description="ABC transporter" evidence="3">
    <location>
        <begin position="35"/>
        <end position="249"/>
    </location>
</feature>
<evidence type="ECO:0000256" key="1">
    <source>
        <dbReference type="ARBA" id="ARBA00022737"/>
    </source>
</evidence>